<feature type="compositionally biased region" description="Gly residues" evidence="1">
    <location>
        <begin position="155"/>
        <end position="168"/>
    </location>
</feature>
<feature type="compositionally biased region" description="Low complexity" evidence="1">
    <location>
        <begin position="169"/>
        <end position="179"/>
    </location>
</feature>
<feature type="compositionally biased region" description="Gly residues" evidence="1">
    <location>
        <begin position="180"/>
        <end position="189"/>
    </location>
</feature>
<gene>
    <name evidence="3" type="ORF">MNOR_LOCUS16766</name>
</gene>
<accession>A0AAV2QWD5</accession>
<feature type="chain" id="PRO_5043853269" description="Apple domain-containing protein" evidence="2">
    <location>
        <begin position="32"/>
        <end position="321"/>
    </location>
</feature>
<reference evidence="3 4" key="1">
    <citation type="submission" date="2024-05" db="EMBL/GenBank/DDBJ databases">
        <authorList>
            <person name="Wallberg A."/>
        </authorList>
    </citation>
    <scope>NUCLEOTIDE SEQUENCE [LARGE SCALE GENOMIC DNA]</scope>
</reference>
<organism evidence="3 4">
    <name type="scientific">Meganyctiphanes norvegica</name>
    <name type="common">Northern krill</name>
    <name type="synonym">Thysanopoda norvegica</name>
    <dbReference type="NCBI Taxonomy" id="48144"/>
    <lineage>
        <taxon>Eukaryota</taxon>
        <taxon>Metazoa</taxon>
        <taxon>Ecdysozoa</taxon>
        <taxon>Arthropoda</taxon>
        <taxon>Crustacea</taxon>
        <taxon>Multicrustacea</taxon>
        <taxon>Malacostraca</taxon>
        <taxon>Eumalacostraca</taxon>
        <taxon>Eucarida</taxon>
        <taxon>Euphausiacea</taxon>
        <taxon>Euphausiidae</taxon>
        <taxon>Meganyctiphanes</taxon>
    </lineage>
</organism>
<dbReference type="Proteomes" id="UP001497623">
    <property type="component" value="Unassembled WGS sequence"/>
</dbReference>
<dbReference type="EMBL" id="CAXKWB010011182">
    <property type="protein sequence ID" value="CAL4100321.1"/>
    <property type="molecule type" value="Genomic_DNA"/>
</dbReference>
<evidence type="ECO:0000256" key="2">
    <source>
        <dbReference type="SAM" id="SignalP"/>
    </source>
</evidence>
<protein>
    <recommendedName>
        <fullName evidence="5">Apple domain-containing protein</fullName>
    </recommendedName>
</protein>
<name>A0AAV2QWD5_MEGNR</name>
<evidence type="ECO:0000313" key="3">
    <source>
        <dbReference type="EMBL" id="CAL4100321.1"/>
    </source>
</evidence>
<evidence type="ECO:0000256" key="1">
    <source>
        <dbReference type="SAM" id="MobiDB-lite"/>
    </source>
</evidence>
<sequence length="321" mass="33073">MSGGIMMLFGNSATMSFCLVVLASLLILSRAAVRSNYDIMRGKALQSSAVYMERNMASICKCKRICLALGECKGFAVVAAEEGFECSFTKEENPCDSLEDKAEAKTYLMADGTGGSGRSCGAVVNSGNSGGNTGDSGGNTGDSGGDTGDASGDTGESGGETGDSGGDTGDSSGETAESGGETGESGGETGDSSGETGVSDGDTGDSVDPTKDPVGSGGSCSMVERGSWSKNVQADLDVTYTVPVTALVFTFDIPLTNFVAEQDYDVTRTTNKIFTWTPKGYRADQIKNALPFDEKLKMKMEYNGNKKPSILTLMVDGVSAC</sequence>
<feature type="compositionally biased region" description="Low complexity" evidence="1">
    <location>
        <begin position="190"/>
        <end position="207"/>
    </location>
</feature>
<feature type="region of interest" description="Disordered" evidence="1">
    <location>
        <begin position="120"/>
        <end position="222"/>
    </location>
</feature>
<keyword evidence="2" id="KW-0732">Signal</keyword>
<evidence type="ECO:0000313" key="4">
    <source>
        <dbReference type="Proteomes" id="UP001497623"/>
    </source>
</evidence>
<feature type="compositionally biased region" description="Gly residues" evidence="1">
    <location>
        <begin position="128"/>
        <end position="147"/>
    </location>
</feature>
<keyword evidence="4" id="KW-1185">Reference proteome</keyword>
<comment type="caution">
    <text evidence="3">The sequence shown here is derived from an EMBL/GenBank/DDBJ whole genome shotgun (WGS) entry which is preliminary data.</text>
</comment>
<dbReference type="AlphaFoldDB" id="A0AAV2QWD5"/>
<feature type="signal peptide" evidence="2">
    <location>
        <begin position="1"/>
        <end position="31"/>
    </location>
</feature>
<evidence type="ECO:0008006" key="5">
    <source>
        <dbReference type="Google" id="ProtNLM"/>
    </source>
</evidence>
<proteinExistence type="predicted"/>